<dbReference type="InterPro" id="IPR029063">
    <property type="entry name" value="SAM-dependent_MTases_sf"/>
</dbReference>
<evidence type="ECO:0000313" key="5">
    <source>
        <dbReference type="Proteomes" id="UP000477651"/>
    </source>
</evidence>
<keyword evidence="2 4" id="KW-0808">Transferase</keyword>
<protein>
    <submittedName>
        <fullName evidence="4">O-methyltransferase</fullName>
    </submittedName>
</protein>
<dbReference type="GO" id="GO:0032259">
    <property type="term" value="P:methylation"/>
    <property type="evidence" value="ECO:0007669"/>
    <property type="project" value="UniProtKB-KW"/>
</dbReference>
<proteinExistence type="predicted"/>
<dbReference type="InterPro" id="IPR002935">
    <property type="entry name" value="SAM_O-MeTrfase"/>
</dbReference>
<dbReference type="PANTHER" id="PTHR10509">
    <property type="entry name" value="O-METHYLTRANSFERASE-RELATED"/>
    <property type="match status" value="1"/>
</dbReference>
<dbReference type="PANTHER" id="PTHR10509:SF14">
    <property type="entry name" value="CAFFEOYL-COA O-METHYLTRANSFERASE 3-RELATED"/>
    <property type="match status" value="1"/>
</dbReference>
<dbReference type="EMBL" id="JAAGYR010000007">
    <property type="protein sequence ID" value="NEN75650.1"/>
    <property type="molecule type" value="Genomic_DNA"/>
</dbReference>
<dbReference type="GO" id="GO:0008757">
    <property type="term" value="F:S-adenosylmethionine-dependent methyltransferase activity"/>
    <property type="evidence" value="ECO:0007669"/>
    <property type="project" value="TreeGrafter"/>
</dbReference>
<dbReference type="CDD" id="cd02440">
    <property type="entry name" value="AdoMet_MTases"/>
    <property type="match status" value="1"/>
</dbReference>
<name>A0A6L9Y5A7_9BURK</name>
<dbReference type="InterPro" id="IPR050362">
    <property type="entry name" value="Cation-dep_OMT"/>
</dbReference>
<sequence>MRSSVIPSDLPDQVDEFIFKHLHHEDSRYDAVLAFHRTKPLPKINVPANHGKFLHFLIRMMGAKNILEIGTLAGYSTIWMAKDLPEGGKVTTIDFDEHHIKIAEQTFAMMALQDNIRLMQGRAMDCLETLLKEYKAEQIPSFDFIFIDADKENNPYYLDYCIELSRSGTVIVADNMVRDGKVITEEDKAPNIRGIRQYFKKLQEDPRLDSTALQTIGHKGWDGFAITMVK</sequence>
<keyword evidence="5" id="KW-1185">Reference proteome</keyword>
<keyword evidence="1 4" id="KW-0489">Methyltransferase</keyword>
<evidence type="ECO:0000256" key="1">
    <source>
        <dbReference type="ARBA" id="ARBA00022603"/>
    </source>
</evidence>
<accession>A0A6L9Y5A7</accession>
<reference evidence="4 5" key="1">
    <citation type="submission" date="2020-02" db="EMBL/GenBank/DDBJ databases">
        <title>Pelistega sp. NLN82 were isolated from wild rodents of the Hainan Island.</title>
        <authorList>
            <person name="Niu N."/>
            <person name="Zhou J."/>
        </authorList>
    </citation>
    <scope>NUCLEOTIDE SEQUENCE [LARGE SCALE GENOMIC DNA]</scope>
    <source>
        <strain evidence="4 5">NLN82</strain>
    </source>
</reference>
<evidence type="ECO:0000313" key="4">
    <source>
        <dbReference type="EMBL" id="NEN75650.1"/>
    </source>
</evidence>
<dbReference type="RefSeq" id="WP_163764272.1">
    <property type="nucleotide sequence ID" value="NZ_JAAGYR010000007.1"/>
</dbReference>
<evidence type="ECO:0000256" key="3">
    <source>
        <dbReference type="ARBA" id="ARBA00022691"/>
    </source>
</evidence>
<comment type="caution">
    <text evidence="4">The sequence shown here is derived from an EMBL/GenBank/DDBJ whole genome shotgun (WGS) entry which is preliminary data.</text>
</comment>
<dbReference type="Gene3D" id="3.40.50.150">
    <property type="entry name" value="Vaccinia Virus protein VP39"/>
    <property type="match status" value="1"/>
</dbReference>
<gene>
    <name evidence="4" type="ORF">F9B74_04815</name>
</gene>
<dbReference type="PROSITE" id="PS51682">
    <property type="entry name" value="SAM_OMT_I"/>
    <property type="match status" value="1"/>
</dbReference>
<dbReference type="SUPFAM" id="SSF53335">
    <property type="entry name" value="S-adenosyl-L-methionine-dependent methyltransferases"/>
    <property type="match status" value="1"/>
</dbReference>
<dbReference type="Proteomes" id="UP000477651">
    <property type="component" value="Unassembled WGS sequence"/>
</dbReference>
<dbReference type="Pfam" id="PF01596">
    <property type="entry name" value="Methyltransf_3"/>
    <property type="match status" value="1"/>
</dbReference>
<dbReference type="GO" id="GO:0008171">
    <property type="term" value="F:O-methyltransferase activity"/>
    <property type="evidence" value="ECO:0007669"/>
    <property type="project" value="InterPro"/>
</dbReference>
<organism evidence="4 5">
    <name type="scientific">Pelistega ratti</name>
    <dbReference type="NCBI Taxonomy" id="2652177"/>
    <lineage>
        <taxon>Bacteria</taxon>
        <taxon>Pseudomonadati</taxon>
        <taxon>Pseudomonadota</taxon>
        <taxon>Betaproteobacteria</taxon>
        <taxon>Burkholderiales</taxon>
        <taxon>Alcaligenaceae</taxon>
        <taxon>Pelistega</taxon>
    </lineage>
</organism>
<dbReference type="AlphaFoldDB" id="A0A6L9Y5A7"/>
<evidence type="ECO:0000256" key="2">
    <source>
        <dbReference type="ARBA" id="ARBA00022679"/>
    </source>
</evidence>
<keyword evidence="3" id="KW-0949">S-adenosyl-L-methionine</keyword>